<reference evidence="1" key="1">
    <citation type="journal article" date="2014" name="Front. Microbiol.">
        <title>High frequency of phylogenetically diverse reductive dehalogenase-homologous genes in deep subseafloor sedimentary metagenomes.</title>
        <authorList>
            <person name="Kawai M."/>
            <person name="Futagami T."/>
            <person name="Toyoda A."/>
            <person name="Takaki Y."/>
            <person name="Nishi S."/>
            <person name="Hori S."/>
            <person name="Arai W."/>
            <person name="Tsubouchi T."/>
            <person name="Morono Y."/>
            <person name="Uchiyama I."/>
            <person name="Ito T."/>
            <person name="Fujiyama A."/>
            <person name="Inagaki F."/>
            <person name="Takami H."/>
        </authorList>
    </citation>
    <scope>NUCLEOTIDE SEQUENCE</scope>
    <source>
        <strain evidence="1">Expedition CK06-06</strain>
    </source>
</reference>
<gene>
    <name evidence="1" type="ORF">S01H1_66835</name>
</gene>
<feature type="non-terminal residue" evidence="1">
    <location>
        <position position="1"/>
    </location>
</feature>
<evidence type="ECO:0000313" key="1">
    <source>
        <dbReference type="EMBL" id="GAG33754.1"/>
    </source>
</evidence>
<protein>
    <submittedName>
        <fullName evidence="1">Uncharacterized protein</fullName>
    </submittedName>
</protein>
<comment type="caution">
    <text evidence="1">The sequence shown here is derived from an EMBL/GenBank/DDBJ whole genome shotgun (WGS) entry which is preliminary data.</text>
</comment>
<sequence length="118" mass="13224">DTGNWKFRFPRAHRFAYTRLHSAEEYTRRYVDCENGLFGDIQVGKGEHEHFTPESLSQLLRASGFCVETVDGAGRLGRPLGLVKAVLPSGLRQPVDRLIEADQVAGESVHLFATARRI</sequence>
<dbReference type="EMBL" id="BARS01044212">
    <property type="protein sequence ID" value="GAG33754.1"/>
    <property type="molecule type" value="Genomic_DNA"/>
</dbReference>
<name>X0WS07_9ZZZZ</name>
<proteinExistence type="predicted"/>
<accession>X0WS07</accession>
<organism evidence="1">
    <name type="scientific">marine sediment metagenome</name>
    <dbReference type="NCBI Taxonomy" id="412755"/>
    <lineage>
        <taxon>unclassified sequences</taxon>
        <taxon>metagenomes</taxon>
        <taxon>ecological metagenomes</taxon>
    </lineage>
</organism>
<dbReference type="AlphaFoldDB" id="X0WS07"/>